<organism evidence="2 3">
    <name type="scientific">Eleusine coracana subsp. coracana</name>
    <dbReference type="NCBI Taxonomy" id="191504"/>
    <lineage>
        <taxon>Eukaryota</taxon>
        <taxon>Viridiplantae</taxon>
        <taxon>Streptophyta</taxon>
        <taxon>Embryophyta</taxon>
        <taxon>Tracheophyta</taxon>
        <taxon>Spermatophyta</taxon>
        <taxon>Magnoliopsida</taxon>
        <taxon>Liliopsida</taxon>
        <taxon>Poales</taxon>
        <taxon>Poaceae</taxon>
        <taxon>PACMAD clade</taxon>
        <taxon>Chloridoideae</taxon>
        <taxon>Cynodonteae</taxon>
        <taxon>Eleusininae</taxon>
        <taxon>Eleusine</taxon>
    </lineage>
</organism>
<sequence length="134" mass="15645">MAYVVGVRRRDHKSLSDQSVSNETSNGSIWSKIWNLQVTNKIKMFVWRFAHNSLPVQTKIARRGVKRVDTRCPVCLRFDEDCGHLFSKCKIAKDLWRRFDLEDLRVAMMGMNSAFEAVSYIMVNRKRKDYGPLS</sequence>
<name>A0AAV5EC91_ELECO</name>
<proteinExistence type="predicted"/>
<reference evidence="2" key="1">
    <citation type="journal article" date="2018" name="DNA Res.">
        <title>Multiple hybrid de novo genome assembly of finger millet, an orphan allotetraploid crop.</title>
        <authorList>
            <person name="Hatakeyama M."/>
            <person name="Aluri S."/>
            <person name="Balachadran M.T."/>
            <person name="Sivarajan S.R."/>
            <person name="Patrignani A."/>
            <person name="Gruter S."/>
            <person name="Poveda L."/>
            <person name="Shimizu-Inatsugi R."/>
            <person name="Baeten J."/>
            <person name="Francoijs K.J."/>
            <person name="Nataraja K.N."/>
            <person name="Reddy Y.A.N."/>
            <person name="Phadnis S."/>
            <person name="Ravikumar R.L."/>
            <person name="Schlapbach R."/>
            <person name="Sreeman S.M."/>
            <person name="Shimizu K.K."/>
        </authorList>
    </citation>
    <scope>NUCLEOTIDE SEQUENCE</scope>
</reference>
<protein>
    <recommendedName>
        <fullName evidence="1">Reverse transcriptase zinc-binding domain-containing protein</fullName>
    </recommendedName>
</protein>
<keyword evidence="3" id="KW-1185">Reference proteome</keyword>
<dbReference type="Pfam" id="PF13966">
    <property type="entry name" value="zf-RVT"/>
    <property type="match status" value="1"/>
</dbReference>
<dbReference type="InterPro" id="IPR026960">
    <property type="entry name" value="RVT-Znf"/>
</dbReference>
<gene>
    <name evidence="2" type="primary">gb07758</name>
    <name evidence="2" type="ORF">PR202_gb07758</name>
</gene>
<feature type="domain" description="Reverse transcriptase zinc-binding" evidence="1">
    <location>
        <begin position="23"/>
        <end position="96"/>
    </location>
</feature>
<comment type="caution">
    <text evidence="2">The sequence shown here is derived from an EMBL/GenBank/DDBJ whole genome shotgun (WGS) entry which is preliminary data.</text>
</comment>
<dbReference type="Proteomes" id="UP001054889">
    <property type="component" value="Unassembled WGS sequence"/>
</dbReference>
<reference evidence="2" key="2">
    <citation type="submission" date="2021-12" db="EMBL/GenBank/DDBJ databases">
        <title>Resequencing data analysis of finger millet.</title>
        <authorList>
            <person name="Hatakeyama M."/>
            <person name="Aluri S."/>
            <person name="Balachadran M.T."/>
            <person name="Sivarajan S.R."/>
            <person name="Poveda L."/>
            <person name="Shimizu-Inatsugi R."/>
            <person name="Schlapbach R."/>
            <person name="Sreeman S.M."/>
            <person name="Shimizu K.K."/>
        </authorList>
    </citation>
    <scope>NUCLEOTIDE SEQUENCE</scope>
</reference>
<evidence type="ECO:0000259" key="1">
    <source>
        <dbReference type="Pfam" id="PF13966"/>
    </source>
</evidence>
<evidence type="ECO:0000313" key="2">
    <source>
        <dbReference type="EMBL" id="GJN20387.1"/>
    </source>
</evidence>
<evidence type="ECO:0000313" key="3">
    <source>
        <dbReference type="Proteomes" id="UP001054889"/>
    </source>
</evidence>
<accession>A0AAV5EC91</accession>
<dbReference type="AlphaFoldDB" id="A0AAV5EC91"/>
<dbReference type="EMBL" id="BQKI01000074">
    <property type="protein sequence ID" value="GJN20387.1"/>
    <property type="molecule type" value="Genomic_DNA"/>
</dbReference>